<organism evidence="3 4">
    <name type="scientific">Engelhardtia mirabilis</name>
    <dbReference type="NCBI Taxonomy" id="2528011"/>
    <lineage>
        <taxon>Bacteria</taxon>
        <taxon>Pseudomonadati</taxon>
        <taxon>Planctomycetota</taxon>
        <taxon>Planctomycetia</taxon>
        <taxon>Planctomycetia incertae sedis</taxon>
        <taxon>Engelhardtia</taxon>
    </lineage>
</organism>
<dbReference type="EMBL" id="CP036287">
    <property type="protein sequence ID" value="QDU65171.1"/>
    <property type="molecule type" value="Genomic_DNA"/>
</dbReference>
<feature type="domain" description="NADP-dependent oxidoreductase" evidence="2">
    <location>
        <begin position="54"/>
        <end position="299"/>
    </location>
</feature>
<dbReference type="PANTHER" id="PTHR43638:SF3">
    <property type="entry name" value="ALDEHYDE REDUCTASE"/>
    <property type="match status" value="1"/>
</dbReference>
<evidence type="ECO:0000259" key="2">
    <source>
        <dbReference type="Pfam" id="PF00248"/>
    </source>
</evidence>
<dbReference type="Pfam" id="PF00248">
    <property type="entry name" value="Aldo_ket_red"/>
    <property type="match status" value="1"/>
</dbReference>
<evidence type="ECO:0000313" key="3">
    <source>
        <dbReference type="EMBL" id="QDU65171.1"/>
    </source>
</evidence>
<keyword evidence="1" id="KW-0732">Signal</keyword>
<dbReference type="InterPro" id="IPR036812">
    <property type="entry name" value="NAD(P)_OxRdtase_dom_sf"/>
</dbReference>
<dbReference type="RefSeq" id="WP_145061526.1">
    <property type="nucleotide sequence ID" value="NZ_CP036287.1"/>
</dbReference>
<keyword evidence="4" id="KW-1185">Reference proteome</keyword>
<reference evidence="3 4" key="1">
    <citation type="submission" date="2019-02" db="EMBL/GenBank/DDBJ databases">
        <title>Deep-cultivation of Planctomycetes and their phenomic and genomic characterization uncovers novel biology.</title>
        <authorList>
            <person name="Wiegand S."/>
            <person name="Jogler M."/>
            <person name="Boedeker C."/>
            <person name="Pinto D."/>
            <person name="Vollmers J."/>
            <person name="Rivas-Marin E."/>
            <person name="Kohn T."/>
            <person name="Peeters S.H."/>
            <person name="Heuer A."/>
            <person name="Rast P."/>
            <person name="Oberbeckmann S."/>
            <person name="Bunk B."/>
            <person name="Jeske O."/>
            <person name="Meyerdierks A."/>
            <person name="Storesund J.E."/>
            <person name="Kallscheuer N."/>
            <person name="Luecker S."/>
            <person name="Lage O.M."/>
            <person name="Pohl T."/>
            <person name="Merkel B.J."/>
            <person name="Hornburger P."/>
            <person name="Mueller R.-W."/>
            <person name="Bruemmer F."/>
            <person name="Labrenz M."/>
            <person name="Spormann A.M."/>
            <person name="Op den Camp H."/>
            <person name="Overmann J."/>
            <person name="Amann R."/>
            <person name="Jetten M.S.M."/>
            <person name="Mascher T."/>
            <person name="Medema M.H."/>
            <person name="Devos D.P."/>
            <person name="Kaster A.-K."/>
            <person name="Ovreas L."/>
            <person name="Rohde M."/>
            <person name="Galperin M.Y."/>
            <person name="Jogler C."/>
        </authorList>
    </citation>
    <scope>NUCLEOTIDE SEQUENCE [LARGE SCALE GENOMIC DNA]</scope>
    <source>
        <strain evidence="3 4">Pla133</strain>
    </source>
</reference>
<sequence precursor="true">MNTDRRRLLGGLAAGAIAVPALAASSRGAQEASATRVAIRRKRIPRSGELLPMIGLGTSRTFDVDPATVSADLVTVMGDFLDLGGSLIDSSPMYGQAESVVGELLRRVGRDDAFHATKVWTDKGREAGIEQMETSEQRMGTERFDLLQVHNLVDLEVQLATLREWKASGRVRYIGVTEMRDFEQVEKLIAGGEIDFVQIPYSLAEREVEARVLPAALDHGVAVLVMRPFQRGGLFEKVGERAVPDWATELGCRSWAQVFLKFLLGHPAVTCPIPATSKPHHLLDNMAAGVGPLPDAAWRERAIADVMG</sequence>
<dbReference type="SUPFAM" id="SSF51430">
    <property type="entry name" value="NAD(P)-linked oxidoreductase"/>
    <property type="match status" value="1"/>
</dbReference>
<evidence type="ECO:0000313" key="4">
    <source>
        <dbReference type="Proteomes" id="UP000316921"/>
    </source>
</evidence>
<evidence type="ECO:0000256" key="1">
    <source>
        <dbReference type="SAM" id="SignalP"/>
    </source>
</evidence>
<feature type="chain" id="PRO_5022095790" evidence="1">
    <location>
        <begin position="24"/>
        <end position="308"/>
    </location>
</feature>
<dbReference type="Proteomes" id="UP000316921">
    <property type="component" value="Chromosome"/>
</dbReference>
<name>A0A518BDW0_9BACT</name>
<accession>A0A518BDW0</accession>
<dbReference type="EC" id="1.1.1.-" evidence="3"/>
<dbReference type="GO" id="GO:0016491">
    <property type="term" value="F:oxidoreductase activity"/>
    <property type="evidence" value="ECO:0007669"/>
    <property type="project" value="UniProtKB-KW"/>
</dbReference>
<dbReference type="InterPro" id="IPR006311">
    <property type="entry name" value="TAT_signal"/>
</dbReference>
<protein>
    <submittedName>
        <fullName evidence="3">General stress protein 69</fullName>
        <ecNumber evidence="3">1.1.1.-</ecNumber>
    </submittedName>
</protein>
<gene>
    <name evidence="3" type="primary">yhdN_1</name>
    <name evidence="3" type="ORF">Pla133_02350</name>
</gene>
<dbReference type="AlphaFoldDB" id="A0A518BDW0"/>
<dbReference type="InterPro" id="IPR023210">
    <property type="entry name" value="NADP_OxRdtase_dom"/>
</dbReference>
<dbReference type="PANTHER" id="PTHR43638">
    <property type="entry name" value="OXIDOREDUCTASE, ALDO/KETO REDUCTASE FAMILY PROTEIN"/>
    <property type="match status" value="1"/>
</dbReference>
<dbReference type="PROSITE" id="PS51318">
    <property type="entry name" value="TAT"/>
    <property type="match status" value="1"/>
</dbReference>
<keyword evidence="3" id="KW-0560">Oxidoreductase</keyword>
<proteinExistence type="predicted"/>
<feature type="signal peptide" evidence="1">
    <location>
        <begin position="1"/>
        <end position="23"/>
    </location>
</feature>
<dbReference type="KEGG" id="pbap:Pla133_02350"/>
<dbReference type="Gene3D" id="3.20.20.100">
    <property type="entry name" value="NADP-dependent oxidoreductase domain"/>
    <property type="match status" value="1"/>
</dbReference>
<dbReference type="CDD" id="cd19095">
    <property type="entry name" value="AKR_PA4992-like"/>
    <property type="match status" value="1"/>
</dbReference>